<dbReference type="SUPFAM" id="SSF51197">
    <property type="entry name" value="Clavaminate synthase-like"/>
    <property type="match status" value="1"/>
</dbReference>
<dbReference type="OrthoDB" id="10257314at2759"/>
<dbReference type="PANTHER" id="PTHR30468">
    <property type="entry name" value="ALPHA-KETOGLUTARATE-DEPENDENT SULFONATE DIOXYGENASE"/>
    <property type="match status" value="1"/>
</dbReference>
<evidence type="ECO:0000256" key="6">
    <source>
        <dbReference type="ARBA" id="ARBA00023004"/>
    </source>
</evidence>
<dbReference type="InterPro" id="IPR051323">
    <property type="entry name" value="AtsK-like"/>
</dbReference>
<evidence type="ECO:0000256" key="7">
    <source>
        <dbReference type="SAM" id="MobiDB-lite"/>
    </source>
</evidence>
<keyword evidence="5" id="KW-0560">Oxidoreductase</keyword>
<protein>
    <submittedName>
        <fullName evidence="9">Alpha-ketoglutarate-dependent sulfonate dioxygenase</fullName>
    </submittedName>
</protein>
<organism evidence="9 10">
    <name type="scientific">Cyphellophora attinorum</name>
    <dbReference type="NCBI Taxonomy" id="1664694"/>
    <lineage>
        <taxon>Eukaryota</taxon>
        <taxon>Fungi</taxon>
        <taxon>Dikarya</taxon>
        <taxon>Ascomycota</taxon>
        <taxon>Pezizomycotina</taxon>
        <taxon>Eurotiomycetes</taxon>
        <taxon>Chaetothyriomycetidae</taxon>
        <taxon>Chaetothyriales</taxon>
        <taxon>Cyphellophoraceae</taxon>
        <taxon>Cyphellophora</taxon>
    </lineage>
</organism>
<feature type="region of interest" description="Disordered" evidence="7">
    <location>
        <begin position="1"/>
        <end position="31"/>
    </location>
</feature>
<reference evidence="9 10" key="1">
    <citation type="submission" date="2015-06" db="EMBL/GenBank/DDBJ databases">
        <title>Draft genome of the ant-associated black yeast Phialophora attae CBS 131958.</title>
        <authorList>
            <person name="Moreno L.F."/>
            <person name="Stielow B.J."/>
            <person name="de Hoog S."/>
            <person name="Vicente V.A."/>
            <person name="Weiss V.A."/>
            <person name="de Vries M."/>
            <person name="Cruz L.M."/>
            <person name="Souza E.M."/>
        </authorList>
    </citation>
    <scope>NUCLEOTIDE SEQUENCE [LARGE SCALE GENOMIC DNA]</scope>
    <source>
        <strain evidence="9 10">CBS 131958</strain>
    </source>
</reference>
<dbReference type="GO" id="GO:0016706">
    <property type="term" value="F:2-oxoglutarate-dependent dioxygenase activity"/>
    <property type="evidence" value="ECO:0007669"/>
    <property type="project" value="TreeGrafter"/>
</dbReference>
<dbReference type="GO" id="GO:0046872">
    <property type="term" value="F:metal ion binding"/>
    <property type="evidence" value="ECO:0007669"/>
    <property type="project" value="UniProtKB-KW"/>
</dbReference>
<accession>A0A0N1H2D0</accession>
<proteinExistence type="inferred from homology"/>
<dbReference type="PANTHER" id="PTHR30468:SF10">
    <property type="entry name" value="TAUD_TFDA-LIKE DOMAIN-CONTAINING PROTEIN"/>
    <property type="match status" value="1"/>
</dbReference>
<evidence type="ECO:0000256" key="3">
    <source>
        <dbReference type="ARBA" id="ARBA00022723"/>
    </source>
</evidence>
<evidence type="ECO:0000256" key="2">
    <source>
        <dbReference type="ARBA" id="ARBA00005896"/>
    </source>
</evidence>
<dbReference type="Pfam" id="PF02668">
    <property type="entry name" value="TauD"/>
    <property type="match status" value="1"/>
</dbReference>
<dbReference type="Gene3D" id="3.60.130.10">
    <property type="entry name" value="Clavaminate synthase-like"/>
    <property type="match status" value="1"/>
</dbReference>
<gene>
    <name evidence="9" type="ORF">AB675_9896</name>
</gene>
<feature type="domain" description="TauD/TfdA-like" evidence="8">
    <location>
        <begin position="41"/>
        <end position="332"/>
    </location>
</feature>
<evidence type="ECO:0000256" key="5">
    <source>
        <dbReference type="ARBA" id="ARBA00023002"/>
    </source>
</evidence>
<keyword evidence="3" id="KW-0479">Metal-binding</keyword>
<evidence type="ECO:0000256" key="4">
    <source>
        <dbReference type="ARBA" id="ARBA00022964"/>
    </source>
</evidence>
<dbReference type="GO" id="GO:0005737">
    <property type="term" value="C:cytoplasm"/>
    <property type="evidence" value="ECO:0007669"/>
    <property type="project" value="TreeGrafter"/>
</dbReference>
<evidence type="ECO:0000313" key="9">
    <source>
        <dbReference type="EMBL" id="KPI35337.1"/>
    </source>
</evidence>
<dbReference type="STRING" id="1664694.A0A0N1H2D0"/>
<dbReference type="InterPro" id="IPR003819">
    <property type="entry name" value="TauD/TfdA-like"/>
</dbReference>
<evidence type="ECO:0000259" key="8">
    <source>
        <dbReference type="Pfam" id="PF02668"/>
    </source>
</evidence>
<evidence type="ECO:0000256" key="1">
    <source>
        <dbReference type="ARBA" id="ARBA00001954"/>
    </source>
</evidence>
<keyword evidence="6" id="KW-0408">Iron</keyword>
<comment type="similarity">
    <text evidence="2">Belongs to the TfdA dioxygenase family.</text>
</comment>
<dbReference type="VEuPathDB" id="FungiDB:AB675_9896"/>
<dbReference type="RefSeq" id="XP_017995300.1">
    <property type="nucleotide sequence ID" value="XM_018150470.1"/>
</dbReference>
<name>A0A0N1H2D0_9EURO</name>
<keyword evidence="10" id="KW-1185">Reference proteome</keyword>
<dbReference type="EMBL" id="LFJN01000041">
    <property type="protein sequence ID" value="KPI35337.1"/>
    <property type="molecule type" value="Genomic_DNA"/>
</dbReference>
<dbReference type="InterPro" id="IPR042098">
    <property type="entry name" value="TauD-like_sf"/>
</dbReference>
<sequence length="374" mass="41545">MAPIAISPEEDVHKNGSDASTKHRNAKPLKKSGALDGTFKFEDVTPAIGREYPTTNIVDDLLNSSDADALLRDLAITISERGVVFFRKQTNLTNDLQKQFILRLGELSGRPSTSTLHIHPMLNSTNEFGVPDNEISTISSLARKKFFVPDAPRDNRKYDAAAWHSDIQFEPNPADYTSLRLTQLPATGGDTLWASGYDIFDRFSKPYQKFLEGLTATFVGDGFLKAEASGKAKLYKEARGSPANVGGELSAVHPLVRTNPVTGWKSLFAIGNFPKYINELNAEESEELLKRFRGLVVENHDLQVRFKWRDENDIAIWDNRSVFHAATFDYDGLGDRFGNRVVGIGERPYLDPNSITKAEALGHERSEVSGTNVL</sequence>
<dbReference type="AlphaFoldDB" id="A0A0N1H2D0"/>
<comment type="caution">
    <text evidence="9">The sequence shown here is derived from an EMBL/GenBank/DDBJ whole genome shotgun (WGS) entry which is preliminary data.</text>
</comment>
<comment type="cofactor">
    <cofactor evidence="1">
        <name>Fe(2+)</name>
        <dbReference type="ChEBI" id="CHEBI:29033"/>
    </cofactor>
</comment>
<dbReference type="Proteomes" id="UP000038010">
    <property type="component" value="Unassembled WGS sequence"/>
</dbReference>
<evidence type="ECO:0000313" key="10">
    <source>
        <dbReference type="Proteomes" id="UP000038010"/>
    </source>
</evidence>
<dbReference type="GeneID" id="28742350"/>
<keyword evidence="4 9" id="KW-0223">Dioxygenase</keyword>